<reference evidence="1" key="1">
    <citation type="journal article" date="2015" name="Nature">
        <title>Complex archaea that bridge the gap between prokaryotes and eukaryotes.</title>
        <authorList>
            <person name="Spang A."/>
            <person name="Saw J.H."/>
            <person name="Jorgensen S.L."/>
            <person name="Zaremba-Niedzwiedzka K."/>
            <person name="Martijn J."/>
            <person name="Lind A.E."/>
            <person name="van Eijk R."/>
            <person name="Schleper C."/>
            <person name="Guy L."/>
            <person name="Ettema T.J."/>
        </authorList>
    </citation>
    <scope>NUCLEOTIDE SEQUENCE</scope>
</reference>
<protein>
    <recommendedName>
        <fullName evidence="2">Transglutaminase-like domain-containing protein</fullName>
    </recommendedName>
</protein>
<accession>A0A0F9UE22</accession>
<name>A0A0F9UE22_9ZZZZ</name>
<comment type="caution">
    <text evidence="1">The sequence shown here is derived from an EMBL/GenBank/DDBJ whole genome shotgun (WGS) entry which is preliminary data.</text>
</comment>
<dbReference type="EMBL" id="LAZR01000724">
    <property type="protein sequence ID" value="KKN59491.1"/>
    <property type="molecule type" value="Genomic_DNA"/>
</dbReference>
<evidence type="ECO:0000313" key="1">
    <source>
        <dbReference type="EMBL" id="KKN59491.1"/>
    </source>
</evidence>
<evidence type="ECO:0008006" key="2">
    <source>
        <dbReference type="Google" id="ProtNLM"/>
    </source>
</evidence>
<dbReference type="AlphaFoldDB" id="A0A0F9UE22"/>
<sequence length="212" mass="23775">MSNRIAIDDQPISATFFGEGRWLTDFITPNSIDIEGIYKDLTQGVPVLEDRIAVLHNYVASGIRYTKFVKGRLWIDGKSSVQDDLWNLPSITARVKVGNCANKAFLMTSLLRQELSSSQVHCVLGNLYNGKAGGHAWVQVTLNGEDFIVETTRPDVQTLVSVANTERYEAVHLFNDEGAYAIEGRTVMEPMTACFSTWLSDYLNWSYIEGRK</sequence>
<dbReference type="SUPFAM" id="SSF54001">
    <property type="entry name" value="Cysteine proteinases"/>
    <property type="match status" value="1"/>
</dbReference>
<proteinExistence type="predicted"/>
<organism evidence="1">
    <name type="scientific">marine sediment metagenome</name>
    <dbReference type="NCBI Taxonomy" id="412755"/>
    <lineage>
        <taxon>unclassified sequences</taxon>
        <taxon>metagenomes</taxon>
        <taxon>ecological metagenomes</taxon>
    </lineage>
</organism>
<dbReference type="InterPro" id="IPR038765">
    <property type="entry name" value="Papain-like_cys_pep_sf"/>
</dbReference>
<gene>
    <name evidence="1" type="ORF">LCGC14_0541050</name>
</gene>
<dbReference type="Gene3D" id="3.10.620.30">
    <property type="match status" value="1"/>
</dbReference>